<dbReference type="eggNOG" id="COG1609">
    <property type="taxonomic scope" value="Bacteria"/>
</dbReference>
<dbReference type="Pfam" id="PF00392">
    <property type="entry name" value="GntR"/>
    <property type="match status" value="1"/>
</dbReference>
<dbReference type="Gene3D" id="3.40.50.2300">
    <property type="match status" value="2"/>
</dbReference>
<dbReference type="PANTHER" id="PTHR30146">
    <property type="entry name" value="LACI-RELATED TRANSCRIPTIONAL REPRESSOR"/>
    <property type="match status" value="1"/>
</dbReference>
<dbReference type="OrthoDB" id="9803256at2"/>
<dbReference type="KEGG" id="gba:J421_1189"/>
<dbReference type="InterPro" id="IPR046335">
    <property type="entry name" value="LacI/GalR-like_sensor"/>
</dbReference>
<dbReference type="Pfam" id="PF13377">
    <property type="entry name" value="Peripla_BP_3"/>
    <property type="match status" value="1"/>
</dbReference>
<organism evidence="6 7">
    <name type="scientific">Gemmatirosa kalamazoonensis</name>
    <dbReference type="NCBI Taxonomy" id="861299"/>
    <lineage>
        <taxon>Bacteria</taxon>
        <taxon>Pseudomonadati</taxon>
        <taxon>Gemmatimonadota</taxon>
        <taxon>Gemmatimonadia</taxon>
        <taxon>Gemmatimonadales</taxon>
        <taxon>Gemmatimonadaceae</taxon>
        <taxon>Gemmatirosa</taxon>
    </lineage>
</organism>
<feature type="compositionally biased region" description="Low complexity" evidence="4">
    <location>
        <begin position="374"/>
        <end position="403"/>
    </location>
</feature>
<proteinExistence type="predicted"/>
<evidence type="ECO:0000313" key="7">
    <source>
        <dbReference type="Proteomes" id="UP000019151"/>
    </source>
</evidence>
<dbReference type="PANTHER" id="PTHR30146:SF138">
    <property type="entry name" value="TRANSCRIPTIONAL REGULATORY PROTEIN"/>
    <property type="match status" value="1"/>
</dbReference>
<dbReference type="InterPro" id="IPR036390">
    <property type="entry name" value="WH_DNA-bd_sf"/>
</dbReference>
<reference evidence="6 7" key="1">
    <citation type="journal article" date="2014" name="Genome Announc.">
        <title>Genome Sequence and Methylome of Soil Bacterium Gemmatirosa kalamazoonensis KBS708T, a Member of the Rarely Cultivated Gemmatimonadetes Phylum.</title>
        <authorList>
            <person name="Debruyn J.M."/>
            <person name="Radosevich M."/>
            <person name="Wommack K.E."/>
            <person name="Polson S.W."/>
            <person name="Hauser L.J."/>
            <person name="Fawaz M.N."/>
            <person name="Korlach J."/>
            <person name="Tsai Y.C."/>
        </authorList>
    </citation>
    <scope>NUCLEOTIDE SEQUENCE [LARGE SCALE GENOMIC DNA]</scope>
    <source>
        <strain evidence="6 7">KBS708</strain>
    </source>
</reference>
<dbReference type="FunCoup" id="W0RD75">
    <property type="interactions" value="19"/>
</dbReference>
<name>W0RD75_9BACT</name>
<accession>W0RD75</accession>
<evidence type="ECO:0000256" key="3">
    <source>
        <dbReference type="ARBA" id="ARBA00023163"/>
    </source>
</evidence>
<evidence type="ECO:0000256" key="1">
    <source>
        <dbReference type="ARBA" id="ARBA00023015"/>
    </source>
</evidence>
<dbReference type="GO" id="GO:0000976">
    <property type="term" value="F:transcription cis-regulatory region binding"/>
    <property type="evidence" value="ECO:0007669"/>
    <property type="project" value="TreeGrafter"/>
</dbReference>
<keyword evidence="1" id="KW-0805">Transcription regulation</keyword>
<dbReference type="RefSeq" id="WP_025410251.1">
    <property type="nucleotide sequence ID" value="NZ_CP007128.1"/>
</dbReference>
<dbReference type="InterPro" id="IPR036388">
    <property type="entry name" value="WH-like_DNA-bd_sf"/>
</dbReference>
<dbReference type="HOGENOM" id="CLU_037628_6_1_0"/>
<dbReference type="EMBL" id="CP007128">
    <property type="protein sequence ID" value="AHG88726.1"/>
    <property type="molecule type" value="Genomic_DNA"/>
</dbReference>
<keyword evidence="7" id="KW-1185">Reference proteome</keyword>
<dbReference type="SUPFAM" id="SSF53822">
    <property type="entry name" value="Periplasmic binding protein-like I"/>
    <property type="match status" value="1"/>
</dbReference>
<feature type="region of interest" description="Disordered" evidence="4">
    <location>
        <begin position="373"/>
        <end position="403"/>
    </location>
</feature>
<dbReference type="PROSITE" id="PS50949">
    <property type="entry name" value="HTH_GNTR"/>
    <property type="match status" value="1"/>
</dbReference>
<evidence type="ECO:0000256" key="2">
    <source>
        <dbReference type="ARBA" id="ARBA00023125"/>
    </source>
</evidence>
<dbReference type="Proteomes" id="UP000019151">
    <property type="component" value="Chromosome"/>
</dbReference>
<dbReference type="CDD" id="cd07377">
    <property type="entry name" value="WHTH_GntR"/>
    <property type="match status" value="1"/>
</dbReference>
<dbReference type="CDD" id="cd06267">
    <property type="entry name" value="PBP1_LacI_sugar_binding-like"/>
    <property type="match status" value="1"/>
</dbReference>
<dbReference type="InParanoid" id="W0RD75"/>
<sequence>MSIDPGASTPLYQQVAADIRRQIVSGAIPVGTQLQPHRELAATYGVSVITINKALSGLVAEGVLHSRVGRGTFVAVRPAPTDLPGAPAPKNGTAGAGRMLGFVLRDLSSPFFSLVAHAAQQRADAVGYGLLLASSSNRLDREEEQIRRLLGLGVQGLIVVSMSRTYRLSDTLRSLHDADFPYVMVSYTEGEDVPFVGTDYARVGRLAAEHLYALGRRRIGYICDKFGSAAGELRGRGYREVLQERGLSVDPAFQYQYPLEGEWNDYESGYAIGEHVARLTRRPDAMFAFNDLGALGFEDALLDHGVRVPDDIALVGLDDIELAGRARVPLTTVRQPADRIGALAVDTLLARLAGQRPPAHQLLDPELVVRRSCGASPSAADPNPDAGGARAEARRALAAQRRS</sequence>
<dbReference type="STRING" id="861299.J421_1189"/>
<feature type="domain" description="HTH gntR-type" evidence="5">
    <location>
        <begin position="9"/>
        <end position="77"/>
    </location>
</feature>
<dbReference type="GO" id="GO:0003700">
    <property type="term" value="F:DNA-binding transcription factor activity"/>
    <property type="evidence" value="ECO:0007669"/>
    <property type="project" value="InterPro"/>
</dbReference>
<gene>
    <name evidence="6" type="ORF">J421_1189</name>
</gene>
<dbReference type="SUPFAM" id="SSF46785">
    <property type="entry name" value="Winged helix' DNA-binding domain"/>
    <property type="match status" value="1"/>
</dbReference>
<dbReference type="Gene3D" id="1.10.10.10">
    <property type="entry name" value="Winged helix-like DNA-binding domain superfamily/Winged helix DNA-binding domain"/>
    <property type="match status" value="1"/>
</dbReference>
<evidence type="ECO:0000256" key="4">
    <source>
        <dbReference type="SAM" id="MobiDB-lite"/>
    </source>
</evidence>
<dbReference type="InterPro" id="IPR028082">
    <property type="entry name" value="Peripla_BP_I"/>
</dbReference>
<evidence type="ECO:0000259" key="5">
    <source>
        <dbReference type="PROSITE" id="PS50949"/>
    </source>
</evidence>
<protein>
    <submittedName>
        <fullName evidence="6">Regulatory protein GntR HTH</fullName>
    </submittedName>
</protein>
<dbReference type="InterPro" id="IPR000524">
    <property type="entry name" value="Tscrpt_reg_HTH_GntR"/>
</dbReference>
<keyword evidence="2" id="KW-0238">DNA-binding</keyword>
<evidence type="ECO:0000313" key="6">
    <source>
        <dbReference type="EMBL" id="AHG88726.1"/>
    </source>
</evidence>
<dbReference type="AlphaFoldDB" id="W0RD75"/>
<dbReference type="SMART" id="SM00345">
    <property type="entry name" value="HTH_GNTR"/>
    <property type="match status" value="1"/>
</dbReference>
<keyword evidence="3" id="KW-0804">Transcription</keyword>